<evidence type="ECO:0000313" key="1">
    <source>
        <dbReference type="EMBL" id="MPL87135.1"/>
    </source>
</evidence>
<organism evidence="1">
    <name type="scientific">bioreactor metagenome</name>
    <dbReference type="NCBI Taxonomy" id="1076179"/>
    <lineage>
        <taxon>unclassified sequences</taxon>
        <taxon>metagenomes</taxon>
        <taxon>ecological metagenomes</taxon>
    </lineage>
</organism>
<sequence>MLVNQPMNPKSSKVLSIKYRIHLALMRDVDIDNFPVAANATLANVPLLEGKKWHYLDCQQNSIKPLAASVGEVAPQGQLNINASVEGITKETLAYLYEINGEDVICVWENCQTGERFIGGSPCSSGLRLTYQSLGAQDNWQGATIQMKGGECPEPFWFYSGDTPTEAVAG</sequence>
<dbReference type="EMBL" id="VSSQ01000233">
    <property type="protein sequence ID" value="MPL87135.1"/>
    <property type="molecule type" value="Genomic_DNA"/>
</dbReference>
<name>A0A644V7W6_9ZZZZ</name>
<gene>
    <name evidence="1" type="ORF">SDC9_33129</name>
</gene>
<protein>
    <submittedName>
        <fullName evidence="1">Uncharacterized protein</fullName>
    </submittedName>
</protein>
<comment type="caution">
    <text evidence="1">The sequence shown here is derived from an EMBL/GenBank/DDBJ whole genome shotgun (WGS) entry which is preliminary data.</text>
</comment>
<accession>A0A644V7W6</accession>
<reference evidence="1" key="1">
    <citation type="submission" date="2019-08" db="EMBL/GenBank/DDBJ databases">
        <authorList>
            <person name="Kucharzyk K."/>
            <person name="Murdoch R.W."/>
            <person name="Higgins S."/>
            <person name="Loffler F."/>
        </authorList>
    </citation>
    <scope>NUCLEOTIDE SEQUENCE</scope>
</reference>
<dbReference type="AlphaFoldDB" id="A0A644V7W6"/>
<proteinExistence type="predicted"/>